<sequence>MGSVLFPCLEPCVCCTFRQFLKPAFLAVLLDVFETQTVYPCRTLVGLAAAIGVFQNVAPIHLIVQLIKPVLRFFLRFGM</sequence>
<protein>
    <submittedName>
        <fullName evidence="1">Uncharacterized protein</fullName>
    </submittedName>
</protein>
<reference evidence="1 2" key="1">
    <citation type="submission" date="2015-11" db="EMBL/GenBank/DDBJ databases">
        <title>Expanding the genomic diversity of Burkholderia species for the development of highly accurate diagnostics.</title>
        <authorList>
            <person name="Sahl J."/>
            <person name="Keim P."/>
            <person name="Wagner D."/>
        </authorList>
    </citation>
    <scope>NUCLEOTIDE SEQUENCE [LARGE SCALE GENOMIC DNA]</scope>
    <source>
        <strain evidence="1 2">MSMB793WGS</strain>
    </source>
</reference>
<gene>
    <name evidence="1" type="ORF">WT83_30000</name>
</gene>
<dbReference type="EMBL" id="LPLZ01000086">
    <property type="protein sequence ID" value="KWN05141.1"/>
    <property type="molecule type" value="Genomic_DNA"/>
</dbReference>
<accession>A0A108E5L8</accession>
<organism evidence="1 2">
    <name type="scientific">Burkholderia territorii</name>
    <dbReference type="NCBI Taxonomy" id="1503055"/>
    <lineage>
        <taxon>Bacteria</taxon>
        <taxon>Pseudomonadati</taxon>
        <taxon>Pseudomonadota</taxon>
        <taxon>Betaproteobacteria</taxon>
        <taxon>Burkholderiales</taxon>
        <taxon>Burkholderiaceae</taxon>
        <taxon>Burkholderia</taxon>
        <taxon>Burkholderia cepacia complex</taxon>
    </lineage>
</organism>
<comment type="caution">
    <text evidence="1">The sequence shown here is derived from an EMBL/GenBank/DDBJ whole genome shotgun (WGS) entry which is preliminary data.</text>
</comment>
<proteinExistence type="predicted"/>
<evidence type="ECO:0000313" key="1">
    <source>
        <dbReference type="EMBL" id="KWN05141.1"/>
    </source>
</evidence>
<dbReference type="AlphaFoldDB" id="A0A108E5L8"/>
<evidence type="ECO:0000313" key="2">
    <source>
        <dbReference type="Proteomes" id="UP000068016"/>
    </source>
</evidence>
<dbReference type="Proteomes" id="UP000068016">
    <property type="component" value="Unassembled WGS sequence"/>
</dbReference>
<name>A0A108E5L8_9BURK</name>